<dbReference type="EC" id="3.1.3.48" evidence="2"/>
<keyword evidence="3" id="KW-1185">Reference proteome</keyword>
<dbReference type="EMBL" id="JAWQEV010000006">
    <property type="protein sequence ID" value="MDW4574282.1"/>
    <property type="molecule type" value="Genomic_DNA"/>
</dbReference>
<dbReference type="Proteomes" id="UP001283109">
    <property type="component" value="Unassembled WGS sequence"/>
</dbReference>
<dbReference type="GO" id="GO:0004725">
    <property type="term" value="F:protein tyrosine phosphatase activity"/>
    <property type="evidence" value="ECO:0007669"/>
    <property type="project" value="UniProtKB-EC"/>
</dbReference>
<dbReference type="Pfam" id="PF13350">
    <property type="entry name" value="Y_phosphatase3"/>
    <property type="match status" value="1"/>
</dbReference>
<reference evidence="2 3" key="1">
    <citation type="submission" date="2023-11" db="EMBL/GenBank/DDBJ databases">
        <title>Draft genome sequence of Microbacterium arthrosphaerae JCM 30492.</title>
        <authorList>
            <person name="Zhang G."/>
            <person name="Ding Y."/>
        </authorList>
    </citation>
    <scope>NUCLEOTIDE SEQUENCE [LARGE SCALE GENOMIC DNA]</scope>
    <source>
        <strain evidence="2 3">JCM 30492</strain>
    </source>
</reference>
<keyword evidence="2" id="KW-0378">Hydrolase</keyword>
<feature type="domain" description="Tyrosine specific protein phosphatases" evidence="1">
    <location>
        <begin position="109"/>
        <end position="149"/>
    </location>
</feature>
<dbReference type="InterPro" id="IPR000387">
    <property type="entry name" value="Tyr_Pase_dom"/>
</dbReference>
<dbReference type="PROSITE" id="PS50056">
    <property type="entry name" value="TYR_PHOSPHATASE_2"/>
    <property type="match status" value="1"/>
</dbReference>
<dbReference type="Gene3D" id="3.90.190.10">
    <property type="entry name" value="Protein tyrosine phosphatase superfamily"/>
    <property type="match status" value="1"/>
</dbReference>
<organism evidence="2 3">
    <name type="scientific">Microbacterium arthrosphaerae</name>
    <dbReference type="NCBI Taxonomy" id="792652"/>
    <lineage>
        <taxon>Bacteria</taxon>
        <taxon>Bacillati</taxon>
        <taxon>Actinomycetota</taxon>
        <taxon>Actinomycetes</taxon>
        <taxon>Micrococcales</taxon>
        <taxon>Microbacteriaceae</taxon>
        <taxon>Microbacterium</taxon>
    </lineage>
</organism>
<dbReference type="SUPFAM" id="SSF52799">
    <property type="entry name" value="(Phosphotyrosine protein) phosphatases II"/>
    <property type="match status" value="1"/>
</dbReference>
<protein>
    <submittedName>
        <fullName evidence="2">Tyrosine-protein phosphatase</fullName>
        <ecNumber evidence="2">3.1.3.48</ecNumber>
    </submittedName>
</protein>
<sequence length="233" mass="25320">MPIALAVHGLANVRDLGGLEREDGSTTPAGVFVRAEVLDRVDAAGWDALRSHGVRTSIDLRRPEEITGSVPDDVLSLHVDLDGDERDFWAAFEADGRWGTPLYYADHLRELPHRLAAVLEAIASAPAGGILFHCGAGWDRTGLVAAVLLKATGVTEDAAAADYLASFANAESMRALHGRSFDVEERRAVLGRFGHTADSAFRAMYRQLDLHDWLRHAGVDAATERAIMTWRAL</sequence>
<name>A0ABU4H6E1_9MICO</name>
<comment type="caution">
    <text evidence="2">The sequence shown here is derived from an EMBL/GenBank/DDBJ whole genome shotgun (WGS) entry which is preliminary data.</text>
</comment>
<gene>
    <name evidence="2" type="ORF">R8Z58_15995</name>
</gene>
<dbReference type="PROSITE" id="PS00383">
    <property type="entry name" value="TYR_PHOSPHATASE_1"/>
    <property type="match status" value="1"/>
</dbReference>
<dbReference type="InterPro" id="IPR016130">
    <property type="entry name" value="Tyr_Pase_AS"/>
</dbReference>
<evidence type="ECO:0000313" key="2">
    <source>
        <dbReference type="EMBL" id="MDW4574282.1"/>
    </source>
</evidence>
<dbReference type="InterPro" id="IPR029021">
    <property type="entry name" value="Prot-tyrosine_phosphatase-like"/>
</dbReference>
<dbReference type="InterPro" id="IPR026893">
    <property type="entry name" value="Tyr/Ser_Pase_IphP-type"/>
</dbReference>
<evidence type="ECO:0000259" key="1">
    <source>
        <dbReference type="PROSITE" id="PS50056"/>
    </source>
</evidence>
<proteinExistence type="predicted"/>
<accession>A0ABU4H6E1</accession>
<dbReference type="RefSeq" id="WP_318354779.1">
    <property type="nucleotide sequence ID" value="NZ_JAWQEV010000006.1"/>
</dbReference>
<evidence type="ECO:0000313" key="3">
    <source>
        <dbReference type="Proteomes" id="UP001283109"/>
    </source>
</evidence>